<dbReference type="GO" id="GO:0005524">
    <property type="term" value="F:ATP binding"/>
    <property type="evidence" value="ECO:0007669"/>
    <property type="project" value="UniProtKB-KW"/>
</dbReference>
<comment type="subunit">
    <text evidence="2">Homooctamer.</text>
</comment>
<keyword evidence="5 10" id="KW-0547">Nucleotide-binding</keyword>
<name>A0A814TGN5_9BILA</name>
<evidence type="ECO:0000313" key="13">
    <source>
        <dbReference type="EMBL" id="CAF1159831.1"/>
    </source>
</evidence>
<dbReference type="Gene3D" id="3.10.20.70">
    <property type="entry name" value="Glutamine synthetase, N-terminal domain"/>
    <property type="match status" value="1"/>
</dbReference>
<dbReference type="PROSITE" id="PS00181">
    <property type="entry name" value="GLNA_ATP"/>
    <property type="match status" value="1"/>
</dbReference>
<evidence type="ECO:0000313" key="14">
    <source>
        <dbReference type="EMBL" id="CAF1198080.1"/>
    </source>
</evidence>
<sequence>MLNPVFTNAAGMDKSVLQKYLHLPQADGKTMVTYVWIDGSGENLRAKTRTFDTEPKSSNDISWWNFDGSSTGQAEGSNSEMYLKPVALFNDPFTLAPNKLVLCETYNFDKKPSITNHRADCLAAMEAAKDQRPLFGIEQEYTLMDRDGWPFGWPKGGYPQPQGPYYCGIGACLALGRDLVEAHYKACLYAGVNIRGTNAEVMPAQWEYQVGPCEGIDAGDQLWMSRYLLLRIAEEFGVQVSFHPKPIAGDWNGAGCHTNFSTLAMREPNGIEEIKAAIEKLSLRHETHIRVYGKDNERRLTGKHETASIHEFSYGVANRGSSIRIPRQCDEERCGYFEDRRPASNCDPYSVTSLLIRTVCLNEKDADQA</sequence>
<organism evidence="13 17">
    <name type="scientific">Rotaria sordida</name>
    <dbReference type="NCBI Taxonomy" id="392033"/>
    <lineage>
        <taxon>Eukaryota</taxon>
        <taxon>Metazoa</taxon>
        <taxon>Spiralia</taxon>
        <taxon>Gnathifera</taxon>
        <taxon>Rotifera</taxon>
        <taxon>Eurotatoria</taxon>
        <taxon>Bdelloidea</taxon>
        <taxon>Philodinida</taxon>
        <taxon>Philodinidae</taxon>
        <taxon>Rotaria</taxon>
    </lineage>
</organism>
<dbReference type="PROSITE" id="PS00180">
    <property type="entry name" value="GLNA_1"/>
    <property type="match status" value="1"/>
</dbReference>
<dbReference type="InterPro" id="IPR036651">
    <property type="entry name" value="Gln_synt_N_sf"/>
</dbReference>
<evidence type="ECO:0000313" key="15">
    <source>
        <dbReference type="EMBL" id="CAF1454734.1"/>
    </source>
</evidence>
<feature type="domain" description="GS catalytic" evidence="12">
    <location>
        <begin position="117"/>
        <end position="369"/>
    </location>
</feature>
<dbReference type="Proteomes" id="UP000663854">
    <property type="component" value="Unassembled WGS sequence"/>
</dbReference>
<dbReference type="Pfam" id="PF03951">
    <property type="entry name" value="Gln-synt_N"/>
    <property type="match status" value="1"/>
</dbReference>
<dbReference type="GO" id="GO:0005737">
    <property type="term" value="C:cytoplasm"/>
    <property type="evidence" value="ECO:0007669"/>
    <property type="project" value="TreeGrafter"/>
</dbReference>
<dbReference type="PANTHER" id="PTHR20852:SF57">
    <property type="entry name" value="GLUTAMINE SYNTHETASE 2 CYTOPLASMIC"/>
    <property type="match status" value="1"/>
</dbReference>
<dbReference type="Proteomes" id="UP000663864">
    <property type="component" value="Unassembled WGS sequence"/>
</dbReference>
<keyword evidence="6 10" id="KW-0067">ATP-binding</keyword>
<dbReference type="EMBL" id="CAJNOT010001430">
    <property type="protein sequence ID" value="CAF1198080.1"/>
    <property type="molecule type" value="Genomic_DNA"/>
</dbReference>
<proteinExistence type="inferred from homology"/>
<evidence type="ECO:0000256" key="9">
    <source>
        <dbReference type="RuleBase" id="RU000384"/>
    </source>
</evidence>
<evidence type="ECO:0000256" key="6">
    <source>
        <dbReference type="ARBA" id="ARBA00022840"/>
    </source>
</evidence>
<dbReference type="Pfam" id="PF00120">
    <property type="entry name" value="Gln-synt_C"/>
    <property type="match status" value="1"/>
</dbReference>
<keyword evidence="18" id="KW-1185">Reference proteome</keyword>
<comment type="caution">
    <text evidence="13">The sequence shown here is derived from an EMBL/GenBank/DDBJ whole genome shotgun (WGS) entry which is preliminary data.</text>
</comment>
<evidence type="ECO:0000313" key="18">
    <source>
        <dbReference type="Proteomes" id="UP000663870"/>
    </source>
</evidence>
<evidence type="ECO:0000256" key="7">
    <source>
        <dbReference type="ARBA" id="ARBA00049436"/>
    </source>
</evidence>
<dbReference type="InterPro" id="IPR027302">
    <property type="entry name" value="Gln_synth_N_conserv_site"/>
</dbReference>
<dbReference type="InterPro" id="IPR027303">
    <property type="entry name" value="Gln_synth_gly_rich_site"/>
</dbReference>
<dbReference type="EMBL" id="CAJNOL010002048">
    <property type="protein sequence ID" value="CAF1454734.1"/>
    <property type="molecule type" value="Genomic_DNA"/>
</dbReference>
<evidence type="ECO:0000256" key="2">
    <source>
        <dbReference type="ARBA" id="ARBA00011823"/>
    </source>
</evidence>
<keyword evidence="4 10" id="KW-0436">Ligase</keyword>
<dbReference type="GO" id="GO:0006542">
    <property type="term" value="P:glutamine biosynthetic process"/>
    <property type="evidence" value="ECO:0007669"/>
    <property type="project" value="InterPro"/>
</dbReference>
<dbReference type="Proteomes" id="UP000663870">
    <property type="component" value="Unassembled WGS sequence"/>
</dbReference>
<evidence type="ECO:0000259" key="12">
    <source>
        <dbReference type="PROSITE" id="PS51987"/>
    </source>
</evidence>
<dbReference type="InterPro" id="IPR050292">
    <property type="entry name" value="Glutamine_Synthetase"/>
</dbReference>
<evidence type="ECO:0000313" key="16">
    <source>
        <dbReference type="EMBL" id="CAF1468930.1"/>
    </source>
</evidence>
<evidence type="ECO:0000256" key="8">
    <source>
        <dbReference type="PROSITE-ProRule" id="PRU01330"/>
    </source>
</evidence>
<dbReference type="Gene3D" id="3.30.590.10">
    <property type="entry name" value="Glutamine synthetase/guanido kinase, catalytic domain"/>
    <property type="match status" value="2"/>
</dbReference>
<evidence type="ECO:0000256" key="4">
    <source>
        <dbReference type="ARBA" id="ARBA00022598"/>
    </source>
</evidence>
<dbReference type="InterPro" id="IPR008147">
    <property type="entry name" value="Gln_synt_N"/>
</dbReference>
<evidence type="ECO:0000256" key="3">
    <source>
        <dbReference type="ARBA" id="ARBA00012937"/>
    </source>
</evidence>
<comment type="similarity">
    <text evidence="1 8 9">Belongs to the glutamine synthetase family.</text>
</comment>
<evidence type="ECO:0000256" key="5">
    <source>
        <dbReference type="ARBA" id="ARBA00022741"/>
    </source>
</evidence>
<accession>A0A814TGN5</accession>
<comment type="catalytic activity">
    <reaction evidence="7 10">
        <text>L-glutamate + NH4(+) + ATP = L-glutamine + ADP + phosphate + H(+)</text>
        <dbReference type="Rhea" id="RHEA:16169"/>
        <dbReference type="ChEBI" id="CHEBI:15378"/>
        <dbReference type="ChEBI" id="CHEBI:28938"/>
        <dbReference type="ChEBI" id="CHEBI:29985"/>
        <dbReference type="ChEBI" id="CHEBI:30616"/>
        <dbReference type="ChEBI" id="CHEBI:43474"/>
        <dbReference type="ChEBI" id="CHEBI:58359"/>
        <dbReference type="ChEBI" id="CHEBI:456216"/>
        <dbReference type="EC" id="6.3.1.2"/>
    </reaction>
</comment>
<dbReference type="InterPro" id="IPR008146">
    <property type="entry name" value="Gln_synth_cat_dom"/>
</dbReference>
<dbReference type="PROSITE" id="PS51987">
    <property type="entry name" value="GS_CATALYTIC"/>
    <property type="match status" value="1"/>
</dbReference>
<dbReference type="SMART" id="SM01230">
    <property type="entry name" value="Gln-synt_C"/>
    <property type="match status" value="1"/>
</dbReference>
<dbReference type="EC" id="6.3.1.2" evidence="3 10"/>
<dbReference type="InterPro" id="IPR014746">
    <property type="entry name" value="Gln_synth/guanido_kin_cat_dom"/>
</dbReference>
<evidence type="ECO:0000313" key="17">
    <source>
        <dbReference type="Proteomes" id="UP000663854"/>
    </source>
</evidence>
<dbReference type="GO" id="GO:0004356">
    <property type="term" value="F:glutamine synthetase activity"/>
    <property type="evidence" value="ECO:0007669"/>
    <property type="project" value="UniProtKB-EC"/>
</dbReference>
<dbReference type="FunFam" id="3.30.590.10:FF:000004">
    <property type="entry name" value="Glutamine synthetase"/>
    <property type="match status" value="1"/>
</dbReference>
<dbReference type="AlphaFoldDB" id="A0A814TGN5"/>
<evidence type="ECO:0000256" key="10">
    <source>
        <dbReference type="RuleBase" id="RU004356"/>
    </source>
</evidence>
<evidence type="ECO:0000259" key="11">
    <source>
        <dbReference type="PROSITE" id="PS51986"/>
    </source>
</evidence>
<dbReference type="PROSITE" id="PS51986">
    <property type="entry name" value="GS_BETA_GRASP"/>
    <property type="match status" value="1"/>
</dbReference>
<dbReference type="PANTHER" id="PTHR20852">
    <property type="entry name" value="GLUTAMINE SYNTHETASE"/>
    <property type="match status" value="1"/>
</dbReference>
<evidence type="ECO:0000256" key="1">
    <source>
        <dbReference type="ARBA" id="ARBA00009897"/>
    </source>
</evidence>
<dbReference type="SUPFAM" id="SSF55931">
    <property type="entry name" value="Glutamine synthetase/guanido kinase"/>
    <property type="match status" value="1"/>
</dbReference>
<protein>
    <recommendedName>
        <fullName evidence="3 10">Glutamine synthetase</fullName>
        <ecNumber evidence="3 10">6.3.1.2</ecNumber>
    </recommendedName>
</protein>
<dbReference type="FunFam" id="3.10.20.70:FF:000004">
    <property type="entry name" value="Glutamine synthetase"/>
    <property type="match status" value="1"/>
</dbReference>
<dbReference type="SUPFAM" id="SSF54368">
    <property type="entry name" value="Glutamine synthetase, N-terminal domain"/>
    <property type="match status" value="1"/>
</dbReference>
<reference evidence="13" key="1">
    <citation type="submission" date="2021-02" db="EMBL/GenBank/DDBJ databases">
        <authorList>
            <person name="Nowell W R."/>
        </authorList>
    </citation>
    <scope>NUCLEOTIDE SEQUENCE</scope>
</reference>
<dbReference type="EMBL" id="CAJNOH010000989">
    <property type="protein sequence ID" value="CAF1159831.1"/>
    <property type="molecule type" value="Genomic_DNA"/>
</dbReference>
<feature type="domain" description="GS beta-grasp" evidence="11">
    <location>
        <begin position="30"/>
        <end position="110"/>
    </location>
</feature>
<dbReference type="EMBL" id="CAJNOL010002157">
    <property type="protein sequence ID" value="CAF1468930.1"/>
    <property type="molecule type" value="Genomic_DNA"/>
</dbReference>
<gene>
    <name evidence="15" type="ORF">JXQ802_LOCUS37813</name>
    <name evidence="16" type="ORF">JXQ802_LOCUS38616</name>
    <name evidence="13" type="ORF">PYM288_LOCUS22682</name>
    <name evidence="14" type="ORF">ZHD862_LOCUS22688</name>
</gene>